<dbReference type="EMBL" id="CP036526">
    <property type="protein sequence ID" value="QDT08620.1"/>
    <property type="molecule type" value="Genomic_DNA"/>
</dbReference>
<organism evidence="9 10">
    <name type="scientific">Stieleria marina</name>
    <dbReference type="NCBI Taxonomy" id="1930275"/>
    <lineage>
        <taxon>Bacteria</taxon>
        <taxon>Pseudomonadati</taxon>
        <taxon>Planctomycetota</taxon>
        <taxon>Planctomycetia</taxon>
        <taxon>Pirellulales</taxon>
        <taxon>Pirellulaceae</taxon>
        <taxon>Stieleria</taxon>
    </lineage>
</organism>
<sequence precursor="true">MQNPIKQWTVVALLSLMGTSTVFAQQIPNHDLAQSPARTQRFGRAQHFDSSRPIDQTSYETPLQPPRDFSPPADSGFPTLVRSTSNDQPTVDDDPSKSKSFGPLVTTGFSLVVVLGLFAGLVWVTRRYGNASMTQTGLPTDAMKSLGSTAIDARTRITLLRCGSRIIVMAQTATGVHPLSEITEPIEVQRLTAMCNGESVSAIEPTFAEALRNANRQPATMAFSS</sequence>
<evidence type="ECO:0000256" key="4">
    <source>
        <dbReference type="ARBA" id="ARBA00022989"/>
    </source>
</evidence>
<dbReference type="OrthoDB" id="286691at2"/>
<keyword evidence="2" id="KW-1003">Cell membrane</keyword>
<feature type="signal peptide" evidence="8">
    <location>
        <begin position="1"/>
        <end position="24"/>
    </location>
</feature>
<keyword evidence="9" id="KW-0969">Cilium</keyword>
<dbReference type="RefSeq" id="WP_145416137.1">
    <property type="nucleotide sequence ID" value="NZ_CP036526.1"/>
</dbReference>
<proteinExistence type="predicted"/>
<dbReference type="AlphaFoldDB" id="A0A517NND2"/>
<keyword evidence="5 7" id="KW-0472">Membrane</keyword>
<evidence type="ECO:0000256" key="7">
    <source>
        <dbReference type="SAM" id="Phobius"/>
    </source>
</evidence>
<feature type="chain" id="PRO_5021852843" evidence="8">
    <location>
        <begin position="25"/>
        <end position="225"/>
    </location>
</feature>
<keyword evidence="4 7" id="KW-1133">Transmembrane helix</keyword>
<reference evidence="9 10" key="1">
    <citation type="submission" date="2019-02" db="EMBL/GenBank/DDBJ databases">
        <title>Deep-cultivation of Planctomycetes and their phenomic and genomic characterization uncovers novel biology.</title>
        <authorList>
            <person name="Wiegand S."/>
            <person name="Jogler M."/>
            <person name="Boedeker C."/>
            <person name="Pinto D."/>
            <person name="Vollmers J."/>
            <person name="Rivas-Marin E."/>
            <person name="Kohn T."/>
            <person name="Peeters S.H."/>
            <person name="Heuer A."/>
            <person name="Rast P."/>
            <person name="Oberbeckmann S."/>
            <person name="Bunk B."/>
            <person name="Jeske O."/>
            <person name="Meyerdierks A."/>
            <person name="Storesund J.E."/>
            <person name="Kallscheuer N."/>
            <person name="Luecker S."/>
            <person name="Lage O.M."/>
            <person name="Pohl T."/>
            <person name="Merkel B.J."/>
            <person name="Hornburger P."/>
            <person name="Mueller R.-W."/>
            <person name="Bruemmer F."/>
            <person name="Labrenz M."/>
            <person name="Spormann A.M."/>
            <person name="Op den Camp H."/>
            <person name="Overmann J."/>
            <person name="Amann R."/>
            <person name="Jetten M.S.M."/>
            <person name="Mascher T."/>
            <person name="Medema M.H."/>
            <person name="Devos D.P."/>
            <person name="Kaster A.-K."/>
            <person name="Ovreas L."/>
            <person name="Rohde M."/>
            <person name="Galperin M.Y."/>
            <person name="Jogler C."/>
        </authorList>
    </citation>
    <scope>NUCLEOTIDE SEQUENCE [LARGE SCALE GENOMIC DNA]</scope>
    <source>
        <strain evidence="9 10">K23_9</strain>
    </source>
</reference>
<dbReference type="Proteomes" id="UP000319817">
    <property type="component" value="Chromosome"/>
</dbReference>
<evidence type="ECO:0000313" key="10">
    <source>
        <dbReference type="Proteomes" id="UP000319817"/>
    </source>
</evidence>
<evidence type="ECO:0000256" key="6">
    <source>
        <dbReference type="SAM" id="MobiDB-lite"/>
    </source>
</evidence>
<dbReference type="InterPro" id="IPR022781">
    <property type="entry name" value="Flagellar_biosynth_FliO"/>
</dbReference>
<feature type="transmembrane region" description="Helical" evidence="7">
    <location>
        <begin position="101"/>
        <end position="124"/>
    </location>
</feature>
<keyword evidence="3 7" id="KW-0812">Transmembrane</keyword>
<feature type="region of interest" description="Disordered" evidence="6">
    <location>
        <begin position="44"/>
        <end position="99"/>
    </location>
</feature>
<accession>A0A517NND2</accession>
<protein>
    <submittedName>
        <fullName evidence="9">Flagellar biosynthesis protein, FliO</fullName>
    </submittedName>
</protein>
<evidence type="ECO:0000256" key="1">
    <source>
        <dbReference type="ARBA" id="ARBA00004236"/>
    </source>
</evidence>
<keyword evidence="10" id="KW-1185">Reference proteome</keyword>
<evidence type="ECO:0000256" key="5">
    <source>
        <dbReference type="ARBA" id="ARBA00023136"/>
    </source>
</evidence>
<keyword evidence="9" id="KW-0966">Cell projection</keyword>
<dbReference type="GO" id="GO:0044781">
    <property type="term" value="P:bacterial-type flagellum organization"/>
    <property type="evidence" value="ECO:0007669"/>
    <property type="project" value="InterPro"/>
</dbReference>
<keyword evidence="8" id="KW-0732">Signal</keyword>
<gene>
    <name evidence="9" type="ORF">K239x_05600</name>
</gene>
<evidence type="ECO:0000313" key="9">
    <source>
        <dbReference type="EMBL" id="QDT08620.1"/>
    </source>
</evidence>
<evidence type="ECO:0000256" key="2">
    <source>
        <dbReference type="ARBA" id="ARBA00022475"/>
    </source>
</evidence>
<keyword evidence="9" id="KW-0282">Flagellum</keyword>
<name>A0A517NND2_9BACT</name>
<comment type="subcellular location">
    <subcellularLocation>
        <location evidence="1">Cell membrane</location>
    </subcellularLocation>
</comment>
<evidence type="ECO:0000256" key="8">
    <source>
        <dbReference type="SAM" id="SignalP"/>
    </source>
</evidence>
<dbReference type="Pfam" id="PF04347">
    <property type="entry name" value="FliO"/>
    <property type="match status" value="1"/>
</dbReference>
<dbReference type="GO" id="GO:0016020">
    <property type="term" value="C:membrane"/>
    <property type="evidence" value="ECO:0007669"/>
    <property type="project" value="InterPro"/>
</dbReference>
<evidence type="ECO:0000256" key="3">
    <source>
        <dbReference type="ARBA" id="ARBA00022692"/>
    </source>
</evidence>